<dbReference type="InterPro" id="IPR004839">
    <property type="entry name" value="Aminotransferase_I/II_large"/>
</dbReference>
<dbReference type="Gene3D" id="3.40.640.10">
    <property type="entry name" value="Type I PLP-dependent aspartate aminotransferase-like (Major domain)"/>
    <property type="match status" value="1"/>
</dbReference>
<dbReference type="PANTHER" id="PTHR46383">
    <property type="entry name" value="ASPARTATE AMINOTRANSFERASE"/>
    <property type="match status" value="1"/>
</dbReference>
<reference evidence="8 9" key="1">
    <citation type="journal article" date="2018" name="Mol. Biol. Evol.">
        <title>Broad Genomic Sampling Reveals a Smut Pathogenic Ancestry of the Fungal Clade Ustilaginomycotina.</title>
        <authorList>
            <person name="Kijpornyongpan T."/>
            <person name="Mondo S.J."/>
            <person name="Barry K."/>
            <person name="Sandor L."/>
            <person name="Lee J."/>
            <person name="Lipzen A."/>
            <person name="Pangilinan J."/>
            <person name="LaButti K."/>
            <person name="Hainaut M."/>
            <person name="Henrissat B."/>
            <person name="Grigoriev I.V."/>
            <person name="Spatafora J.W."/>
            <person name="Aime M.C."/>
        </authorList>
    </citation>
    <scope>NUCLEOTIDE SEQUENCE [LARGE SCALE GENOMIC DNA]</scope>
    <source>
        <strain evidence="8 9">MCA 4718</strain>
    </source>
</reference>
<proteinExistence type="inferred from homology"/>
<dbReference type="STRING" id="1684307.A0A316U556"/>
<accession>A0A316U556</accession>
<dbReference type="Pfam" id="PF00155">
    <property type="entry name" value="Aminotran_1_2"/>
    <property type="match status" value="1"/>
</dbReference>
<dbReference type="OrthoDB" id="2108at2759"/>
<dbReference type="CDD" id="cd00609">
    <property type="entry name" value="AAT_like"/>
    <property type="match status" value="1"/>
</dbReference>
<name>A0A316U556_9BASI</name>
<organism evidence="8 9">
    <name type="scientific">Pseudomicrostroma glucosiphilum</name>
    <dbReference type="NCBI Taxonomy" id="1684307"/>
    <lineage>
        <taxon>Eukaryota</taxon>
        <taxon>Fungi</taxon>
        <taxon>Dikarya</taxon>
        <taxon>Basidiomycota</taxon>
        <taxon>Ustilaginomycotina</taxon>
        <taxon>Exobasidiomycetes</taxon>
        <taxon>Microstromatales</taxon>
        <taxon>Microstromatales incertae sedis</taxon>
        <taxon>Pseudomicrostroma</taxon>
    </lineage>
</organism>
<gene>
    <name evidence="8" type="ORF">BCV69DRAFT_283239</name>
</gene>
<dbReference type="GO" id="GO:0006520">
    <property type="term" value="P:amino acid metabolic process"/>
    <property type="evidence" value="ECO:0007669"/>
    <property type="project" value="InterPro"/>
</dbReference>
<evidence type="ECO:0000256" key="4">
    <source>
        <dbReference type="ARBA" id="ARBA00022679"/>
    </source>
</evidence>
<keyword evidence="4 8" id="KW-0808">Transferase</keyword>
<dbReference type="InterPro" id="IPR015424">
    <property type="entry name" value="PyrdxlP-dep_Trfase"/>
</dbReference>
<dbReference type="RefSeq" id="XP_025347526.1">
    <property type="nucleotide sequence ID" value="XM_025492636.1"/>
</dbReference>
<dbReference type="Proteomes" id="UP000245942">
    <property type="component" value="Unassembled WGS sequence"/>
</dbReference>
<evidence type="ECO:0000313" key="9">
    <source>
        <dbReference type="Proteomes" id="UP000245942"/>
    </source>
</evidence>
<comment type="similarity">
    <text evidence="2">Belongs to the class-I pyridoxal-phosphate-dependent aminotransferase family.</text>
</comment>
<sequence>MTSSPLAEKVPKPLKELTQSFTESVKATGIPDAIFSHEHESEAHKMWRSHANHSGDSSQPHPVPGIQSSQATGVIYITNRAQAAGFGPGVEGWANCGQGAPETGLIPGAAPKPSTLDFGEYGDDIHEYAPTAGFKPLREAIADYYNREFRQDKSMKYGPENVCVVPGGRGGLSRIAAVLGDINLGFSVPVYSAYEQMLSAFSRFVPIPTQTEAKNGYTLTAEEIRKEILGRGLSAFLLSNPNNPTGRQIHGQELADLVKVGRDTECSMILDEFYSWYQHTGELGKAVSAARYVEDPNEDPIILIDGLTKNWRCPGWRVCWVVGPSELVSALSAAGSFLDGGASHPMQCLAIEMLKPERVEADRLALQRHFRMKRNHVLERLEKMGLSIANPPDSTFYIWVDLKSLPAPLTSGMVFAEEALKEKVIVVPGIFFDVNPSRRRNILHSPCESYSELALVPRKSCICVTCSTMTDRSPSLPLRQSDFRLALHSKSLTWVWMASKG</sequence>
<feature type="region of interest" description="Disordered" evidence="6">
    <location>
        <begin position="41"/>
        <end position="67"/>
    </location>
</feature>
<dbReference type="GeneID" id="37014370"/>
<feature type="domain" description="Aminotransferase class I/classII large" evidence="7">
    <location>
        <begin position="122"/>
        <end position="439"/>
    </location>
</feature>
<dbReference type="AlphaFoldDB" id="A0A316U556"/>
<evidence type="ECO:0000313" key="8">
    <source>
        <dbReference type="EMBL" id="PWN20366.1"/>
    </source>
</evidence>
<dbReference type="GO" id="GO:0030170">
    <property type="term" value="F:pyridoxal phosphate binding"/>
    <property type="evidence" value="ECO:0007669"/>
    <property type="project" value="InterPro"/>
</dbReference>
<evidence type="ECO:0000256" key="2">
    <source>
        <dbReference type="ARBA" id="ARBA00007441"/>
    </source>
</evidence>
<dbReference type="SUPFAM" id="SSF53383">
    <property type="entry name" value="PLP-dependent transferases"/>
    <property type="match status" value="1"/>
</dbReference>
<evidence type="ECO:0000256" key="1">
    <source>
        <dbReference type="ARBA" id="ARBA00001933"/>
    </source>
</evidence>
<evidence type="ECO:0000256" key="6">
    <source>
        <dbReference type="SAM" id="MobiDB-lite"/>
    </source>
</evidence>
<keyword evidence="3" id="KW-0032">Aminotransferase</keyword>
<dbReference type="GO" id="GO:0008483">
    <property type="term" value="F:transaminase activity"/>
    <property type="evidence" value="ECO:0007669"/>
    <property type="project" value="UniProtKB-KW"/>
</dbReference>
<dbReference type="InterPro" id="IPR015421">
    <property type="entry name" value="PyrdxlP-dep_Trfase_major"/>
</dbReference>
<evidence type="ECO:0000259" key="7">
    <source>
        <dbReference type="Pfam" id="PF00155"/>
    </source>
</evidence>
<dbReference type="EMBL" id="KZ819328">
    <property type="protein sequence ID" value="PWN20366.1"/>
    <property type="molecule type" value="Genomic_DNA"/>
</dbReference>
<feature type="compositionally biased region" description="Polar residues" evidence="6">
    <location>
        <begin position="52"/>
        <end position="67"/>
    </location>
</feature>
<protein>
    <submittedName>
        <fullName evidence="8">PLP-dependent transferase</fullName>
    </submittedName>
</protein>
<dbReference type="InterPro" id="IPR050596">
    <property type="entry name" value="AspAT/PAT-like"/>
</dbReference>
<evidence type="ECO:0000256" key="5">
    <source>
        <dbReference type="ARBA" id="ARBA00022898"/>
    </source>
</evidence>
<comment type="cofactor">
    <cofactor evidence="1">
        <name>pyridoxal 5'-phosphate</name>
        <dbReference type="ChEBI" id="CHEBI:597326"/>
    </cofactor>
</comment>
<dbReference type="PANTHER" id="PTHR46383:SF1">
    <property type="entry name" value="ASPARTATE AMINOTRANSFERASE"/>
    <property type="match status" value="1"/>
</dbReference>
<keyword evidence="9" id="KW-1185">Reference proteome</keyword>
<keyword evidence="5" id="KW-0663">Pyridoxal phosphate</keyword>
<evidence type="ECO:0000256" key="3">
    <source>
        <dbReference type="ARBA" id="ARBA00022576"/>
    </source>
</evidence>